<keyword evidence="8" id="KW-0460">Magnesium</keyword>
<evidence type="ECO:0000313" key="13">
    <source>
        <dbReference type="Proteomes" id="UP001186944"/>
    </source>
</evidence>
<dbReference type="GO" id="GO:0005739">
    <property type="term" value="C:mitochondrion"/>
    <property type="evidence" value="ECO:0007669"/>
    <property type="project" value="TreeGrafter"/>
</dbReference>
<sequence>MKPCCFQFRGFASHTILARFITSVLSRNTIEHYLLHSNFSQSVKIRKPKLITMKIESPKFQQLFTPELQKLVDIFKRHNQELRIAGGAVRDILMDKLPHDIDFATTATPTQMKEIFELEGIRQINPQGEKHGTVTARINDKENFEVTTLRIDVVTDGRHAEVEFTKDWMLDANRRDLTINAMFLGFDGTLYDYYNGREDLEKRIVRFVGDPKERIQEDYLRILRYFRFYGRISRGPDNHDPETLSIIKDNAKGLLGISGERIWMEFKQIITGNYAKDIVKTMIACDVGRNIGLPDSCDIKEFESVYEKCRGLDPHYMTLTTALFEDGDQLYDFDNRIKLSNDEVSIGQFIIAYRQTDLGDQPLKYFQYLLIDTAGHWTKAQLKVLELIKYKGQKQVLEEFKEWTPPKFPVDGRKLIDMNVAKGPIFKATLDELQQIWKFSDFKLTLEELLGRVGEIVTKFETEGVPKPQKPIYGRQWKRK</sequence>
<dbReference type="GO" id="GO:1990180">
    <property type="term" value="P:mitochondrial tRNA 3'-end processing"/>
    <property type="evidence" value="ECO:0007669"/>
    <property type="project" value="TreeGrafter"/>
</dbReference>
<evidence type="ECO:0000313" key="12">
    <source>
        <dbReference type="EMBL" id="KAK3094044.1"/>
    </source>
</evidence>
<dbReference type="GO" id="GO:0046872">
    <property type="term" value="F:metal ion binding"/>
    <property type="evidence" value="ECO:0007669"/>
    <property type="project" value="UniProtKB-KW"/>
</dbReference>
<evidence type="ECO:0000256" key="1">
    <source>
        <dbReference type="ARBA" id="ARBA00001946"/>
    </source>
</evidence>
<reference evidence="12" key="1">
    <citation type="submission" date="2019-08" db="EMBL/GenBank/DDBJ databases">
        <title>The improved chromosome-level genome for the pearl oyster Pinctada fucata martensii using PacBio sequencing and Hi-C.</title>
        <authorList>
            <person name="Zheng Z."/>
        </authorList>
    </citation>
    <scope>NUCLEOTIDE SEQUENCE</scope>
    <source>
        <strain evidence="12">ZZ-2019</strain>
        <tissue evidence="12">Adductor muscle</tissue>
    </source>
</reference>
<keyword evidence="3 9" id="KW-0808">Transferase</keyword>
<dbReference type="CDD" id="cd05398">
    <property type="entry name" value="NT_ClassII-CCAase"/>
    <property type="match status" value="1"/>
</dbReference>
<feature type="domain" description="Poly A polymerase head" evidence="10">
    <location>
        <begin position="82"/>
        <end position="206"/>
    </location>
</feature>
<dbReference type="InterPro" id="IPR002646">
    <property type="entry name" value="PolA_pol_head_dom"/>
</dbReference>
<organism evidence="12 13">
    <name type="scientific">Pinctada imbricata</name>
    <name type="common">Atlantic pearl-oyster</name>
    <name type="synonym">Pinctada martensii</name>
    <dbReference type="NCBI Taxonomy" id="66713"/>
    <lineage>
        <taxon>Eukaryota</taxon>
        <taxon>Metazoa</taxon>
        <taxon>Spiralia</taxon>
        <taxon>Lophotrochozoa</taxon>
        <taxon>Mollusca</taxon>
        <taxon>Bivalvia</taxon>
        <taxon>Autobranchia</taxon>
        <taxon>Pteriomorphia</taxon>
        <taxon>Pterioida</taxon>
        <taxon>Pterioidea</taxon>
        <taxon>Pteriidae</taxon>
        <taxon>Pinctada</taxon>
    </lineage>
</organism>
<keyword evidence="5" id="KW-0548">Nucleotidyltransferase</keyword>
<dbReference type="InterPro" id="IPR043519">
    <property type="entry name" value="NT_sf"/>
</dbReference>
<dbReference type="Proteomes" id="UP001186944">
    <property type="component" value="Unassembled WGS sequence"/>
</dbReference>
<dbReference type="GO" id="GO:0000049">
    <property type="term" value="F:tRNA binding"/>
    <property type="evidence" value="ECO:0007669"/>
    <property type="project" value="TreeGrafter"/>
</dbReference>
<evidence type="ECO:0000256" key="5">
    <source>
        <dbReference type="ARBA" id="ARBA00022695"/>
    </source>
</evidence>
<comment type="similarity">
    <text evidence="2 9">Belongs to the tRNA nucleotidyltransferase/poly(A) polymerase family.</text>
</comment>
<dbReference type="EMBL" id="VSWD01000009">
    <property type="protein sequence ID" value="KAK3094044.1"/>
    <property type="molecule type" value="Genomic_DNA"/>
</dbReference>
<comment type="caution">
    <text evidence="12">The sequence shown here is derived from an EMBL/GenBank/DDBJ whole genome shotgun (WGS) entry which is preliminary data.</text>
</comment>
<evidence type="ECO:0000256" key="8">
    <source>
        <dbReference type="ARBA" id="ARBA00022842"/>
    </source>
</evidence>
<dbReference type="PANTHER" id="PTHR46173">
    <property type="entry name" value="CCA TRNA NUCLEOTIDYLTRANSFERASE 1, MITOCHONDRIAL"/>
    <property type="match status" value="1"/>
</dbReference>
<dbReference type="Gene3D" id="1.10.3090.10">
    <property type="entry name" value="cca-adding enzyme, domain 2"/>
    <property type="match status" value="1"/>
</dbReference>
<keyword evidence="9" id="KW-0694">RNA-binding</keyword>
<dbReference type="InterPro" id="IPR032828">
    <property type="entry name" value="PolyA_RNA-bd"/>
</dbReference>
<accession>A0AA89BSL0</accession>
<evidence type="ECO:0000256" key="4">
    <source>
        <dbReference type="ARBA" id="ARBA00022694"/>
    </source>
</evidence>
<keyword evidence="4" id="KW-0819">tRNA processing</keyword>
<dbReference type="GO" id="GO:0001680">
    <property type="term" value="P:tRNA 3'-terminal CCA addition"/>
    <property type="evidence" value="ECO:0007669"/>
    <property type="project" value="TreeGrafter"/>
</dbReference>
<proteinExistence type="inferred from homology"/>
<keyword evidence="7" id="KW-0547">Nucleotide-binding</keyword>
<keyword evidence="6" id="KW-0479">Metal-binding</keyword>
<dbReference type="GO" id="GO:0000166">
    <property type="term" value="F:nucleotide binding"/>
    <property type="evidence" value="ECO:0007669"/>
    <property type="project" value="UniProtKB-KW"/>
</dbReference>
<dbReference type="InterPro" id="IPR050264">
    <property type="entry name" value="Bact_CCA-adding_enz_type3_sf"/>
</dbReference>
<dbReference type="Pfam" id="PF12627">
    <property type="entry name" value="PolyA_pol_RNAbd"/>
    <property type="match status" value="1"/>
</dbReference>
<evidence type="ECO:0000259" key="11">
    <source>
        <dbReference type="Pfam" id="PF12627"/>
    </source>
</evidence>
<evidence type="ECO:0000256" key="7">
    <source>
        <dbReference type="ARBA" id="ARBA00022741"/>
    </source>
</evidence>
<dbReference type="PANTHER" id="PTHR46173:SF1">
    <property type="entry name" value="CCA TRNA NUCLEOTIDYLTRANSFERASE 1, MITOCHONDRIAL"/>
    <property type="match status" value="1"/>
</dbReference>
<dbReference type="GO" id="GO:0016779">
    <property type="term" value="F:nucleotidyltransferase activity"/>
    <property type="evidence" value="ECO:0007669"/>
    <property type="project" value="UniProtKB-KW"/>
</dbReference>
<dbReference type="SUPFAM" id="SSF81891">
    <property type="entry name" value="Poly A polymerase C-terminal region-like"/>
    <property type="match status" value="1"/>
</dbReference>
<dbReference type="AlphaFoldDB" id="A0AA89BSL0"/>
<evidence type="ECO:0000256" key="2">
    <source>
        <dbReference type="ARBA" id="ARBA00007265"/>
    </source>
</evidence>
<name>A0AA89BSL0_PINIB</name>
<protein>
    <submittedName>
        <fullName evidence="12">Uncharacterized protein</fullName>
    </submittedName>
</protein>
<dbReference type="Pfam" id="PF01743">
    <property type="entry name" value="PolyA_pol"/>
    <property type="match status" value="1"/>
</dbReference>
<dbReference type="SUPFAM" id="SSF81301">
    <property type="entry name" value="Nucleotidyltransferase"/>
    <property type="match status" value="1"/>
</dbReference>
<dbReference type="Gene3D" id="3.30.460.10">
    <property type="entry name" value="Beta Polymerase, domain 2"/>
    <property type="match status" value="1"/>
</dbReference>
<gene>
    <name evidence="12" type="ORF">FSP39_023423</name>
</gene>
<comment type="cofactor">
    <cofactor evidence="1">
        <name>Mg(2+)</name>
        <dbReference type="ChEBI" id="CHEBI:18420"/>
    </cofactor>
</comment>
<evidence type="ECO:0000256" key="6">
    <source>
        <dbReference type="ARBA" id="ARBA00022723"/>
    </source>
</evidence>
<feature type="domain" description="tRNA nucleotidyltransferase/poly(A) polymerase RNA and SrmB- binding" evidence="11">
    <location>
        <begin position="240"/>
        <end position="286"/>
    </location>
</feature>
<evidence type="ECO:0000259" key="10">
    <source>
        <dbReference type="Pfam" id="PF01743"/>
    </source>
</evidence>
<evidence type="ECO:0000256" key="9">
    <source>
        <dbReference type="RuleBase" id="RU003953"/>
    </source>
</evidence>
<keyword evidence="13" id="KW-1185">Reference proteome</keyword>
<evidence type="ECO:0000256" key="3">
    <source>
        <dbReference type="ARBA" id="ARBA00022679"/>
    </source>
</evidence>